<dbReference type="CDD" id="cd03593">
    <property type="entry name" value="CLECT_NK_receptors_like"/>
    <property type="match status" value="1"/>
</dbReference>
<dbReference type="GO" id="GO:0005576">
    <property type="term" value="C:extracellular region"/>
    <property type="evidence" value="ECO:0007669"/>
    <property type="project" value="UniProtKB-SubCell"/>
</dbReference>
<dbReference type="GO" id="GO:0005886">
    <property type="term" value="C:plasma membrane"/>
    <property type="evidence" value="ECO:0007669"/>
    <property type="project" value="UniProtKB-SubCell"/>
</dbReference>
<reference evidence="27" key="3">
    <citation type="submission" date="2025-09" db="UniProtKB">
        <authorList>
            <consortium name="Ensembl"/>
        </authorList>
    </citation>
    <scope>IDENTIFICATION</scope>
    <source>
        <strain evidence="27">Brown Norway</strain>
    </source>
</reference>
<evidence type="ECO:0000256" key="10">
    <source>
        <dbReference type="ARBA" id="ARBA00022889"/>
    </source>
</evidence>
<dbReference type="SMART" id="SM00034">
    <property type="entry name" value="CLECT"/>
    <property type="match status" value="1"/>
</dbReference>
<evidence type="ECO:0000256" key="6">
    <source>
        <dbReference type="ARBA" id="ARBA00022525"/>
    </source>
</evidence>
<keyword evidence="8" id="KW-0430">Lectin</keyword>
<keyword evidence="17" id="KW-0675">Receptor</keyword>
<reference evidence="27" key="1">
    <citation type="submission" date="2024-01" db="EMBL/GenBank/DDBJ databases">
        <title>GRCr8: a new rat reference genome assembly contstructed from accurate long reads and long range scaffolding.</title>
        <authorList>
            <person name="Doris P.A."/>
            <person name="Kalbfleisch T."/>
            <person name="Li K."/>
            <person name="Howe K."/>
            <person name="Wood J."/>
        </authorList>
    </citation>
    <scope>NUCLEOTIDE SEQUENCE [LARGE SCALE GENOMIC DNA]</scope>
    <source>
        <strain evidence="27">Brown Norway</strain>
    </source>
</reference>
<comment type="subcellular location">
    <subcellularLocation>
        <location evidence="1">Cell membrane</location>
        <topology evidence="1">Lipid-anchor</topology>
    </subcellularLocation>
    <subcellularLocation>
        <location evidence="3">Cell membrane</location>
        <topology evidence="3">Single-pass type II membrane protein</topology>
    </subcellularLocation>
    <subcellularLocation>
        <location evidence="2">Membrane raft</location>
    </subcellularLocation>
    <subcellularLocation>
        <location evidence="4">Secreted</location>
    </subcellularLocation>
</comment>
<dbReference type="InterPro" id="IPR016187">
    <property type="entry name" value="CTDL_fold"/>
</dbReference>
<dbReference type="GO" id="GO:0007155">
    <property type="term" value="P:cell adhesion"/>
    <property type="evidence" value="ECO:0007669"/>
    <property type="project" value="UniProtKB-KW"/>
</dbReference>
<dbReference type="InterPro" id="IPR016186">
    <property type="entry name" value="C-type_lectin-like/link_sf"/>
</dbReference>
<evidence type="ECO:0000256" key="20">
    <source>
        <dbReference type="ARBA" id="ARBA00023288"/>
    </source>
</evidence>
<proteinExistence type="predicted"/>
<dbReference type="InterPro" id="IPR033992">
    <property type="entry name" value="NKR-like_CTLD"/>
</dbReference>
<evidence type="ECO:0000256" key="11">
    <source>
        <dbReference type="ARBA" id="ARBA00022968"/>
    </source>
</evidence>
<feature type="domain" description="C-type lectin" evidence="26">
    <location>
        <begin position="34"/>
        <end position="147"/>
    </location>
</feature>
<keyword evidence="13" id="KW-0175">Coiled coil</keyword>
<evidence type="ECO:0000256" key="15">
    <source>
        <dbReference type="ARBA" id="ARBA00023139"/>
    </source>
</evidence>
<dbReference type="RGD" id="620515">
    <property type="gene designation" value="Olr1"/>
</dbReference>
<keyword evidence="19" id="KW-0395">Inflammatory response</keyword>
<evidence type="ECO:0000256" key="22">
    <source>
        <dbReference type="ARBA" id="ARBA00041191"/>
    </source>
</evidence>
<evidence type="ECO:0000256" key="12">
    <source>
        <dbReference type="ARBA" id="ARBA00022989"/>
    </source>
</evidence>
<keyword evidence="11" id="KW-0735">Signal-anchor</keyword>
<evidence type="ECO:0000256" key="8">
    <source>
        <dbReference type="ARBA" id="ARBA00022734"/>
    </source>
</evidence>
<evidence type="ECO:0000256" key="23">
    <source>
        <dbReference type="ARBA" id="ARBA00041686"/>
    </source>
</evidence>
<keyword evidence="18" id="KW-0325">Glycoprotein</keyword>
<dbReference type="Proteomes" id="UP000002494">
    <property type="component" value="Chromosome 4"/>
</dbReference>
<dbReference type="PROSITE" id="PS50041">
    <property type="entry name" value="C_TYPE_LECTIN_2"/>
    <property type="match status" value="1"/>
</dbReference>
<dbReference type="GeneTree" id="ENSGT00940000161941"/>
<keyword evidence="12" id="KW-1133">Transmembrane helix</keyword>
<dbReference type="PANTHER" id="PTHR47298">
    <property type="entry name" value="OXIDIZED LOW-DENSITY LIPOPROTEIN RECEPTOR 1"/>
    <property type="match status" value="1"/>
</dbReference>
<evidence type="ECO:0000256" key="17">
    <source>
        <dbReference type="ARBA" id="ARBA00023170"/>
    </source>
</evidence>
<reference evidence="27" key="2">
    <citation type="submission" date="2025-08" db="UniProtKB">
        <authorList>
            <consortium name="Ensembl"/>
        </authorList>
    </citation>
    <scope>IDENTIFICATION</scope>
    <source>
        <strain evidence="27">Brown Norway</strain>
    </source>
</reference>
<evidence type="ECO:0000259" key="26">
    <source>
        <dbReference type="PROSITE" id="PS50041"/>
    </source>
</evidence>
<dbReference type="GO" id="GO:0030246">
    <property type="term" value="F:carbohydrate binding"/>
    <property type="evidence" value="ECO:0007669"/>
    <property type="project" value="UniProtKB-KW"/>
</dbReference>
<evidence type="ECO:0000256" key="25">
    <source>
        <dbReference type="SAM" id="MobiDB-lite"/>
    </source>
</evidence>
<comment type="subunit">
    <text evidence="21">Homodimer; disulfide-linked. May form a hexamer composed of 3 homodimers. Interacts with HSP70.</text>
</comment>
<dbReference type="FunFam" id="3.10.100.10:FF:000079">
    <property type="entry name" value="Oxidized low-density lipoprotein receptor 1"/>
    <property type="match status" value="1"/>
</dbReference>
<dbReference type="PANTHER" id="PTHR47298:SF1">
    <property type="entry name" value="OXIDIZED LOW-DENSITY LIPOPROTEIN RECEPTOR 1"/>
    <property type="match status" value="1"/>
</dbReference>
<dbReference type="GO" id="GO:0006954">
    <property type="term" value="P:inflammatory response"/>
    <property type="evidence" value="ECO:0007669"/>
    <property type="project" value="UniProtKB-KW"/>
</dbReference>
<evidence type="ECO:0000256" key="16">
    <source>
        <dbReference type="ARBA" id="ARBA00023157"/>
    </source>
</evidence>
<keyword evidence="16" id="KW-1015">Disulfide bond</keyword>
<evidence type="ECO:0000256" key="13">
    <source>
        <dbReference type="ARBA" id="ARBA00023054"/>
    </source>
</evidence>
<evidence type="ECO:0000256" key="5">
    <source>
        <dbReference type="ARBA" id="ARBA00022475"/>
    </source>
</evidence>
<dbReference type="Pfam" id="PF00059">
    <property type="entry name" value="Lectin_C"/>
    <property type="match status" value="1"/>
</dbReference>
<evidence type="ECO:0000256" key="9">
    <source>
        <dbReference type="ARBA" id="ARBA00022859"/>
    </source>
</evidence>
<dbReference type="GO" id="GO:0045121">
    <property type="term" value="C:membrane raft"/>
    <property type="evidence" value="ECO:0007669"/>
    <property type="project" value="UniProtKB-SubCell"/>
</dbReference>
<sequence length="156" mass="17804">MAFDDKMKPVNGQPDQKSCGKKPKGPCPQDWIWHKENCYLFHGPFNWEKSRENCLSLDAQLLQISTTDDLNFVLQATSHSTSPFWMGLHRKNPNHPWLWENGSPLSFQFFRTRGVSLQMYSSGTCAYIQGGVVFAENCILTAFSICQKKANLLLTQ</sequence>
<evidence type="ECO:0000256" key="7">
    <source>
        <dbReference type="ARBA" id="ARBA00022692"/>
    </source>
</evidence>
<organism evidence="27 28">
    <name type="scientific">Rattus norvegicus</name>
    <name type="common">Rat</name>
    <dbReference type="NCBI Taxonomy" id="10116"/>
    <lineage>
        <taxon>Eukaryota</taxon>
        <taxon>Metazoa</taxon>
        <taxon>Chordata</taxon>
        <taxon>Craniata</taxon>
        <taxon>Vertebrata</taxon>
        <taxon>Euteleostomi</taxon>
        <taxon>Mammalia</taxon>
        <taxon>Eutheria</taxon>
        <taxon>Euarchontoglires</taxon>
        <taxon>Glires</taxon>
        <taxon>Rodentia</taxon>
        <taxon>Myomorpha</taxon>
        <taxon>Muroidea</taxon>
        <taxon>Muridae</taxon>
        <taxon>Murinae</taxon>
        <taxon>Rattus</taxon>
    </lineage>
</organism>
<keyword evidence="7" id="KW-0812">Transmembrane</keyword>
<evidence type="ECO:0000256" key="19">
    <source>
        <dbReference type="ARBA" id="ARBA00023198"/>
    </source>
</evidence>
<feature type="region of interest" description="Disordered" evidence="25">
    <location>
        <begin position="1"/>
        <end position="23"/>
    </location>
</feature>
<evidence type="ECO:0000256" key="24">
    <source>
        <dbReference type="ARBA" id="ARBA00041771"/>
    </source>
</evidence>
<evidence type="ECO:0000256" key="4">
    <source>
        <dbReference type="ARBA" id="ARBA00004613"/>
    </source>
</evidence>
<name>A0A8I6A6G2_RAT</name>
<evidence type="ECO:0000256" key="3">
    <source>
        <dbReference type="ARBA" id="ARBA00004401"/>
    </source>
</evidence>
<evidence type="ECO:0000313" key="29">
    <source>
        <dbReference type="RGD" id="620515"/>
    </source>
</evidence>
<keyword evidence="9" id="KW-0391">Immunity</keyword>
<evidence type="ECO:0000256" key="1">
    <source>
        <dbReference type="ARBA" id="ARBA00004193"/>
    </source>
</evidence>
<keyword evidence="6" id="KW-0964">Secreted</keyword>
<dbReference type="Gene3D" id="3.10.100.10">
    <property type="entry name" value="Mannose-Binding Protein A, subunit A"/>
    <property type="match status" value="1"/>
</dbReference>
<dbReference type="GO" id="GO:0002376">
    <property type="term" value="P:immune system process"/>
    <property type="evidence" value="ECO:0007669"/>
    <property type="project" value="UniProtKB-KW"/>
</dbReference>
<evidence type="ECO:0000256" key="21">
    <source>
        <dbReference type="ARBA" id="ARBA00038751"/>
    </source>
</evidence>
<dbReference type="Ensembl" id="ENSRNOT00000109797.2">
    <property type="protein sequence ID" value="ENSRNOP00000089079.1"/>
    <property type="gene ID" value="ENSRNOG00000056219.3"/>
</dbReference>
<gene>
    <name evidence="27 29" type="primary">Olr1</name>
</gene>
<dbReference type="InterPro" id="IPR001304">
    <property type="entry name" value="C-type_lectin-like"/>
</dbReference>
<dbReference type="InterPro" id="IPR052332">
    <property type="entry name" value="OxLDL_rcpt1-like"/>
</dbReference>
<keyword evidence="10" id="KW-0130">Cell adhesion</keyword>
<evidence type="ECO:0000256" key="14">
    <source>
        <dbReference type="ARBA" id="ARBA00023136"/>
    </source>
</evidence>
<protein>
    <recommendedName>
        <fullName evidence="22">Oxidized low-density lipoprotein receptor 1</fullName>
    </recommendedName>
    <alternativeName>
        <fullName evidence="23">Lectin-like oxidized LDL receptor 1</fullName>
    </alternativeName>
    <alternativeName>
        <fullName evidence="24">Lectin-type oxidized LDL receptor 1</fullName>
    </alternativeName>
</protein>
<evidence type="ECO:0000256" key="2">
    <source>
        <dbReference type="ARBA" id="ARBA00004285"/>
    </source>
</evidence>
<keyword evidence="20" id="KW-0449">Lipoprotein</keyword>
<evidence type="ECO:0000313" key="27">
    <source>
        <dbReference type="Ensembl" id="ENSRNOP00000089079.1"/>
    </source>
</evidence>
<keyword evidence="15" id="KW-0564">Palmitate</keyword>
<accession>A0A8I6A6G2</accession>
<keyword evidence="14" id="KW-0472">Membrane</keyword>
<keyword evidence="5" id="KW-1003">Cell membrane</keyword>
<evidence type="ECO:0000313" key="28">
    <source>
        <dbReference type="Proteomes" id="UP000002494"/>
    </source>
</evidence>
<keyword evidence="28" id="KW-1185">Reference proteome</keyword>
<dbReference type="SUPFAM" id="SSF56436">
    <property type="entry name" value="C-type lectin-like"/>
    <property type="match status" value="1"/>
</dbReference>
<dbReference type="AlphaFoldDB" id="A0A8I6A6G2"/>
<evidence type="ECO:0000256" key="18">
    <source>
        <dbReference type="ARBA" id="ARBA00023180"/>
    </source>
</evidence>